<dbReference type="EMBL" id="JANBOI010001523">
    <property type="protein sequence ID" value="KAJ1726495.1"/>
    <property type="molecule type" value="Genomic_DNA"/>
</dbReference>
<protein>
    <submittedName>
        <fullName evidence="1">Uncharacterized protein</fullName>
    </submittedName>
</protein>
<reference evidence="1" key="1">
    <citation type="submission" date="2022-07" db="EMBL/GenBank/DDBJ databases">
        <title>Phylogenomic reconstructions and comparative analyses of Kickxellomycotina fungi.</title>
        <authorList>
            <person name="Reynolds N.K."/>
            <person name="Stajich J.E."/>
            <person name="Barry K."/>
            <person name="Grigoriev I.V."/>
            <person name="Crous P."/>
            <person name="Smith M.E."/>
        </authorList>
    </citation>
    <scope>NUCLEOTIDE SEQUENCE</scope>
    <source>
        <strain evidence="1">BCRC 34381</strain>
    </source>
</reference>
<feature type="non-terminal residue" evidence="1">
    <location>
        <position position="1"/>
    </location>
</feature>
<gene>
    <name evidence="1" type="ORF">LPJ61_005147</name>
</gene>
<evidence type="ECO:0000313" key="2">
    <source>
        <dbReference type="Proteomes" id="UP001143981"/>
    </source>
</evidence>
<dbReference type="OrthoDB" id="5516192at2759"/>
<accession>A0A9W7Y3K1</accession>
<dbReference type="Proteomes" id="UP001143981">
    <property type="component" value="Unassembled WGS sequence"/>
</dbReference>
<sequence length="156" mass="17157">SVLLDSAAHQVRLLDCEFTDIGPVSGDIGHFVAHLLPLHFLCNADYNPNTDPCPAHIAAFLTAYRRTLAAEHPAAFRALVTDGDAARLSSMFLGIEMARDVLNGNWCDKHLQDFLDGIFLGEGWPASKVYFSCLWAKQGDEPGRYKLKGDPKTIGR</sequence>
<comment type="caution">
    <text evidence="1">The sequence shown here is derived from an EMBL/GenBank/DDBJ whole genome shotgun (WGS) entry which is preliminary data.</text>
</comment>
<name>A0A9W7Y3K1_9FUNG</name>
<dbReference type="AlphaFoldDB" id="A0A9W7Y3K1"/>
<organism evidence="1 2">
    <name type="scientific">Coemansia biformis</name>
    <dbReference type="NCBI Taxonomy" id="1286918"/>
    <lineage>
        <taxon>Eukaryota</taxon>
        <taxon>Fungi</taxon>
        <taxon>Fungi incertae sedis</taxon>
        <taxon>Zoopagomycota</taxon>
        <taxon>Kickxellomycotina</taxon>
        <taxon>Kickxellomycetes</taxon>
        <taxon>Kickxellales</taxon>
        <taxon>Kickxellaceae</taxon>
        <taxon>Coemansia</taxon>
    </lineage>
</organism>
<proteinExistence type="predicted"/>
<evidence type="ECO:0000313" key="1">
    <source>
        <dbReference type="EMBL" id="KAJ1726495.1"/>
    </source>
</evidence>
<keyword evidence="2" id="KW-1185">Reference proteome</keyword>